<dbReference type="NCBIfam" id="TIGR00996">
    <property type="entry name" value="Mtu_fam_mce"/>
    <property type="match status" value="1"/>
</dbReference>
<dbReference type="InterPro" id="IPR052336">
    <property type="entry name" value="MlaD_Phospholipid_Transporter"/>
</dbReference>
<dbReference type="AlphaFoldDB" id="A0A846XLW5"/>
<keyword evidence="1" id="KW-0732">Signal</keyword>
<gene>
    <name evidence="3" type="ORF">HGA13_25130</name>
</gene>
<comment type="caution">
    <text evidence="3">The sequence shown here is derived from an EMBL/GenBank/DDBJ whole genome shotgun (WGS) entry which is preliminary data.</text>
</comment>
<evidence type="ECO:0000313" key="3">
    <source>
        <dbReference type="EMBL" id="NKY36325.1"/>
    </source>
</evidence>
<organism evidence="3 4">
    <name type="scientific">Nocardia speluncae</name>
    <dbReference type="NCBI Taxonomy" id="419477"/>
    <lineage>
        <taxon>Bacteria</taxon>
        <taxon>Bacillati</taxon>
        <taxon>Actinomycetota</taxon>
        <taxon>Actinomycetes</taxon>
        <taxon>Mycobacteriales</taxon>
        <taxon>Nocardiaceae</taxon>
        <taxon>Nocardia</taxon>
    </lineage>
</organism>
<name>A0A846XLW5_9NOCA</name>
<dbReference type="RefSeq" id="WP_068044767.1">
    <property type="nucleotide sequence ID" value="NZ_JAAXOO010000006.1"/>
</dbReference>
<dbReference type="PANTHER" id="PTHR33371">
    <property type="entry name" value="INTERMEMBRANE PHOSPHOLIPID TRANSPORT SYSTEM BINDING PROTEIN MLAD-RELATED"/>
    <property type="match status" value="1"/>
</dbReference>
<dbReference type="Proteomes" id="UP000565715">
    <property type="component" value="Unassembled WGS sequence"/>
</dbReference>
<evidence type="ECO:0000313" key="4">
    <source>
        <dbReference type="Proteomes" id="UP000565715"/>
    </source>
</evidence>
<feature type="chain" id="PRO_5032973582" evidence="1">
    <location>
        <begin position="25"/>
        <end position="364"/>
    </location>
</feature>
<accession>A0A846XLW5</accession>
<dbReference type="InterPro" id="IPR003399">
    <property type="entry name" value="Mce/MlaD"/>
</dbReference>
<keyword evidence="4" id="KW-1185">Reference proteome</keyword>
<feature type="domain" description="Mce/MlaD" evidence="2">
    <location>
        <begin position="48"/>
        <end position="118"/>
    </location>
</feature>
<proteinExistence type="predicted"/>
<feature type="signal peptide" evidence="1">
    <location>
        <begin position="1"/>
        <end position="24"/>
    </location>
</feature>
<dbReference type="InterPro" id="IPR005693">
    <property type="entry name" value="Mce"/>
</dbReference>
<dbReference type="PROSITE" id="PS51257">
    <property type="entry name" value="PROKAR_LIPOPROTEIN"/>
    <property type="match status" value="1"/>
</dbReference>
<dbReference type="Pfam" id="PF02470">
    <property type="entry name" value="MlaD"/>
    <property type="match status" value="1"/>
</dbReference>
<dbReference type="GO" id="GO:0005576">
    <property type="term" value="C:extracellular region"/>
    <property type="evidence" value="ECO:0007669"/>
    <property type="project" value="TreeGrafter"/>
</dbReference>
<dbReference type="PANTHER" id="PTHR33371:SF15">
    <property type="entry name" value="LIPOPROTEIN LPRN"/>
    <property type="match status" value="1"/>
</dbReference>
<reference evidence="3 4" key="1">
    <citation type="submission" date="2020-04" db="EMBL/GenBank/DDBJ databases">
        <title>MicrobeNet Type strains.</title>
        <authorList>
            <person name="Nicholson A.C."/>
        </authorList>
    </citation>
    <scope>NUCLEOTIDE SEQUENCE [LARGE SCALE GENOMIC DNA]</scope>
    <source>
        <strain evidence="3 4">DSM 45078</strain>
    </source>
</reference>
<evidence type="ECO:0000259" key="2">
    <source>
        <dbReference type="Pfam" id="PF02470"/>
    </source>
</evidence>
<dbReference type="EMBL" id="JAAXOO010000006">
    <property type="protein sequence ID" value="NKY36325.1"/>
    <property type="molecule type" value="Genomic_DNA"/>
</dbReference>
<evidence type="ECO:0000256" key="1">
    <source>
        <dbReference type="SAM" id="SignalP"/>
    </source>
</evidence>
<protein>
    <submittedName>
        <fullName evidence="3">MCE family protein</fullName>
    </submittedName>
</protein>
<sequence>MMRTIRRARRTVTALVAAGTVALASGCGLTVEDIPLPKPGASGETLGLRAVFDNALNLPDQAKVKVGGSDVGVVTKIETKNFQAIVDMEIRKDIELPVGTTAELRQATPLGDVFIAVAKPQTEPGTALLEDGDTLPIEKTSAGATVEELLLSVSLMFNGGGIAHLTRLGTELDSIVGGRSDQLVHLVNEITGVVSSINANSARVDSVLGEFSVLAGTLETRRNELGQVADTLPDMIGAVAENNRALGDLLSKISTTSAALGDYANTTGGDLGGTLDSLNSLMAALAATGDKFGALMDILHELRGPVDATFRGSSLAAQVNVTNLDIAMLTAPGTSHFYDVRDLQDFAGSLIQILQVVQQRVGGH</sequence>